<organism evidence="2 3">
    <name type="scientific">Sphingobacterium kyonggiense</name>
    <dbReference type="NCBI Taxonomy" id="714075"/>
    <lineage>
        <taxon>Bacteria</taxon>
        <taxon>Pseudomonadati</taxon>
        <taxon>Bacteroidota</taxon>
        <taxon>Sphingobacteriia</taxon>
        <taxon>Sphingobacteriales</taxon>
        <taxon>Sphingobacteriaceae</taxon>
        <taxon>Sphingobacterium</taxon>
    </lineage>
</organism>
<keyword evidence="3" id="KW-1185">Reference proteome</keyword>
<comment type="caution">
    <text evidence="2">The sequence shown here is derived from an EMBL/GenBank/DDBJ whole genome shotgun (WGS) entry which is preliminary data.</text>
</comment>
<evidence type="ECO:0000313" key="2">
    <source>
        <dbReference type="EMBL" id="GAA4138469.1"/>
    </source>
</evidence>
<dbReference type="EMBL" id="BAAAZI010000006">
    <property type="protein sequence ID" value="GAA4138469.1"/>
    <property type="molecule type" value="Genomic_DNA"/>
</dbReference>
<evidence type="ECO:0000256" key="1">
    <source>
        <dbReference type="SAM" id="Phobius"/>
    </source>
</evidence>
<keyword evidence="1" id="KW-1133">Transmembrane helix</keyword>
<protein>
    <submittedName>
        <fullName evidence="2">Uncharacterized protein</fullName>
    </submittedName>
</protein>
<evidence type="ECO:0000313" key="3">
    <source>
        <dbReference type="Proteomes" id="UP001500101"/>
    </source>
</evidence>
<proteinExistence type="predicted"/>
<feature type="transmembrane region" description="Helical" evidence="1">
    <location>
        <begin position="21"/>
        <end position="44"/>
    </location>
</feature>
<accession>A0ABP7YNP0</accession>
<reference evidence="3" key="1">
    <citation type="journal article" date="2019" name="Int. J. Syst. Evol. Microbiol.">
        <title>The Global Catalogue of Microorganisms (GCM) 10K type strain sequencing project: providing services to taxonomists for standard genome sequencing and annotation.</title>
        <authorList>
            <consortium name="The Broad Institute Genomics Platform"/>
            <consortium name="The Broad Institute Genome Sequencing Center for Infectious Disease"/>
            <person name="Wu L."/>
            <person name="Ma J."/>
        </authorList>
    </citation>
    <scope>NUCLEOTIDE SEQUENCE [LARGE SCALE GENOMIC DNA]</scope>
    <source>
        <strain evidence="3">JCM 16704</strain>
    </source>
</reference>
<keyword evidence="1" id="KW-0812">Transmembrane</keyword>
<name>A0ABP7YNP0_9SPHI</name>
<sequence>MCSYFLLKSSTRERLGSSLEVWTSMTVIIGAFLTFTLLGFNYLFSNAETHAQSCKIKQQFPLRLMNQEESEMTAIAYAEITKGQHKRLLILNERLNSKKEVDSVKFRLSHGFLNFPIIRKIIL</sequence>
<keyword evidence="1" id="KW-0472">Membrane</keyword>
<dbReference type="Proteomes" id="UP001500101">
    <property type="component" value="Unassembled WGS sequence"/>
</dbReference>
<gene>
    <name evidence="2" type="ORF">GCM10022216_15640</name>
</gene>